<dbReference type="STRING" id="346185.AAY42_13830"/>
<protein>
    <submittedName>
        <fullName evidence="1">Uncharacterized protein</fullName>
    </submittedName>
</protein>
<name>A0A0Q1DPA3_9FLAO</name>
<gene>
    <name evidence="1" type="ORF">AAY42_13830</name>
</gene>
<dbReference type="EMBL" id="LCTZ01000002">
    <property type="protein sequence ID" value="KQC30846.1"/>
    <property type="molecule type" value="Genomic_DNA"/>
</dbReference>
<comment type="caution">
    <text evidence="1">The sequence shown here is derived from an EMBL/GenBank/DDBJ whole genome shotgun (WGS) entry which is preliminary data.</text>
</comment>
<proteinExistence type="predicted"/>
<reference evidence="1 2" key="1">
    <citation type="submission" date="2015-04" db="EMBL/GenBank/DDBJ databases">
        <title>Complete genome of flavobacterium.</title>
        <authorList>
            <person name="Kwon Y.M."/>
            <person name="Kim S.-J."/>
        </authorList>
    </citation>
    <scope>NUCLEOTIDE SEQUENCE [LARGE SCALE GENOMIC DNA]</scope>
    <source>
        <strain evidence="1 2">DK169</strain>
    </source>
</reference>
<dbReference type="Pfam" id="PF19371">
    <property type="entry name" value="DUF5946"/>
    <property type="match status" value="1"/>
</dbReference>
<dbReference type="InterPro" id="IPR045990">
    <property type="entry name" value="DUF5946"/>
</dbReference>
<dbReference type="AlphaFoldDB" id="A0A0Q1DPA3"/>
<dbReference type="Proteomes" id="UP000050827">
    <property type="component" value="Unassembled WGS sequence"/>
</dbReference>
<accession>A0A0Q1DPA3</accession>
<evidence type="ECO:0000313" key="1">
    <source>
        <dbReference type="EMBL" id="KQC30846.1"/>
    </source>
</evidence>
<organism evidence="1 2">
    <name type="scientific">Flagellimonas eckloniae</name>
    <dbReference type="NCBI Taxonomy" id="346185"/>
    <lineage>
        <taxon>Bacteria</taxon>
        <taxon>Pseudomonadati</taxon>
        <taxon>Bacteroidota</taxon>
        <taxon>Flavobacteriia</taxon>
        <taxon>Flavobacteriales</taxon>
        <taxon>Flavobacteriaceae</taxon>
        <taxon>Flagellimonas</taxon>
    </lineage>
</organism>
<sequence>MLSSPGCYEMFTEVLEKEYSDFRYSKAHHYTVDAYATQHPGDVTNQKAINSVGIHLVSLYFLFEKSMNLDSAAELKMAFAQFNKTHKMVQPLQKLEKFNGLTIFDIWDNEKPEHHFELSKIWAKSSWDAWAKERITIEKWALHFLEETGFNIKY</sequence>
<keyword evidence="2" id="KW-1185">Reference proteome</keyword>
<evidence type="ECO:0000313" key="2">
    <source>
        <dbReference type="Proteomes" id="UP000050827"/>
    </source>
</evidence>